<feature type="region of interest" description="Disordered" evidence="1">
    <location>
        <begin position="1"/>
        <end position="44"/>
    </location>
</feature>
<dbReference type="EMBL" id="WTPX01000171">
    <property type="protein sequence ID" value="NNJ27594.1"/>
    <property type="molecule type" value="Genomic_DNA"/>
</dbReference>
<feature type="region of interest" description="Disordered" evidence="1">
    <location>
        <begin position="104"/>
        <end position="148"/>
    </location>
</feature>
<comment type="caution">
    <text evidence="2">The sequence shown here is derived from an EMBL/GenBank/DDBJ whole genome shotgun (WGS) entry which is preliminary data.</text>
</comment>
<sequence length="148" mass="17644">MYATRRNDRRDDRPVGDYRDRDWSIRGSRRANDNPRRDENAPLDERTYGNVWTRVWENRDPRGRRYLTFSQHRVYEQDGRSGITKSFRGPDAEDVIRGAQWAISAMAEDAPADDRPRGRGDRRRDDDGREERRTPQVRRLSESRGPRR</sequence>
<keyword evidence="3" id="KW-1185">Reference proteome</keyword>
<gene>
    <name evidence="2" type="ORF">LzC2_37010</name>
</gene>
<reference evidence="2 3" key="1">
    <citation type="journal article" date="2020" name="Syst. Appl. Microbiol.">
        <title>Alienimonas chondri sp. nov., a novel planctomycete isolated from the biofilm of the red alga Chondrus crispus.</title>
        <authorList>
            <person name="Vitorino I."/>
            <person name="Albuquerque L."/>
            <person name="Wiegand S."/>
            <person name="Kallscheuer N."/>
            <person name="da Costa M.S."/>
            <person name="Lobo-da-Cunha A."/>
            <person name="Jogler C."/>
            <person name="Lage O.M."/>
        </authorList>
    </citation>
    <scope>NUCLEOTIDE SEQUENCE [LARGE SCALE GENOMIC DNA]</scope>
    <source>
        <strain evidence="2 3">LzC2</strain>
    </source>
</reference>
<evidence type="ECO:0000313" key="3">
    <source>
        <dbReference type="Proteomes" id="UP000609651"/>
    </source>
</evidence>
<dbReference type="RefSeq" id="WP_206678790.1">
    <property type="nucleotide sequence ID" value="NZ_WTPX01000171.1"/>
</dbReference>
<name>A0ABX1VHH0_9PLAN</name>
<organism evidence="2 3">
    <name type="scientific">Alienimonas chondri</name>
    <dbReference type="NCBI Taxonomy" id="2681879"/>
    <lineage>
        <taxon>Bacteria</taxon>
        <taxon>Pseudomonadati</taxon>
        <taxon>Planctomycetota</taxon>
        <taxon>Planctomycetia</taxon>
        <taxon>Planctomycetales</taxon>
        <taxon>Planctomycetaceae</taxon>
        <taxon>Alienimonas</taxon>
    </lineage>
</organism>
<proteinExistence type="predicted"/>
<evidence type="ECO:0000313" key="2">
    <source>
        <dbReference type="EMBL" id="NNJ27594.1"/>
    </source>
</evidence>
<evidence type="ECO:0000256" key="1">
    <source>
        <dbReference type="SAM" id="MobiDB-lite"/>
    </source>
</evidence>
<feature type="compositionally biased region" description="Basic and acidic residues" evidence="1">
    <location>
        <begin position="112"/>
        <end position="148"/>
    </location>
</feature>
<protein>
    <submittedName>
        <fullName evidence="2">Uncharacterized protein</fullName>
    </submittedName>
</protein>
<accession>A0ABX1VHH0</accession>
<dbReference type="Proteomes" id="UP000609651">
    <property type="component" value="Unassembled WGS sequence"/>
</dbReference>